<sequence>MVLLLKSLLNCK</sequence>
<reference evidence="1" key="1">
    <citation type="submission" date="2018-02" db="EMBL/GenBank/DDBJ databases">
        <title>Rhizophora mucronata_Transcriptome.</title>
        <authorList>
            <person name="Meera S.P."/>
            <person name="Sreeshan A."/>
            <person name="Augustine A."/>
        </authorList>
    </citation>
    <scope>NUCLEOTIDE SEQUENCE</scope>
    <source>
        <tissue evidence="1">Leaf</tissue>
    </source>
</reference>
<name>A0A2P2QE98_RHIMU</name>
<dbReference type="EMBL" id="GGEC01084825">
    <property type="protein sequence ID" value="MBX65309.1"/>
    <property type="molecule type" value="Transcribed_RNA"/>
</dbReference>
<organism evidence="1">
    <name type="scientific">Rhizophora mucronata</name>
    <name type="common">Asiatic mangrove</name>
    <dbReference type="NCBI Taxonomy" id="61149"/>
    <lineage>
        <taxon>Eukaryota</taxon>
        <taxon>Viridiplantae</taxon>
        <taxon>Streptophyta</taxon>
        <taxon>Embryophyta</taxon>
        <taxon>Tracheophyta</taxon>
        <taxon>Spermatophyta</taxon>
        <taxon>Magnoliopsida</taxon>
        <taxon>eudicotyledons</taxon>
        <taxon>Gunneridae</taxon>
        <taxon>Pentapetalae</taxon>
        <taxon>rosids</taxon>
        <taxon>fabids</taxon>
        <taxon>Malpighiales</taxon>
        <taxon>Rhizophoraceae</taxon>
        <taxon>Rhizophora</taxon>
    </lineage>
</organism>
<evidence type="ECO:0000313" key="1">
    <source>
        <dbReference type="EMBL" id="MBX65309.1"/>
    </source>
</evidence>
<proteinExistence type="predicted"/>
<protein>
    <submittedName>
        <fullName evidence="1">Uncharacterized protein</fullName>
    </submittedName>
</protein>
<accession>A0A2P2QE98</accession>